<keyword evidence="1" id="KW-0812">Transmembrane</keyword>
<name>A0A6C0D212_9ZZZZ</name>
<organism evidence="2">
    <name type="scientific">viral metagenome</name>
    <dbReference type="NCBI Taxonomy" id="1070528"/>
    <lineage>
        <taxon>unclassified sequences</taxon>
        <taxon>metagenomes</taxon>
        <taxon>organismal metagenomes</taxon>
    </lineage>
</organism>
<dbReference type="AlphaFoldDB" id="A0A6C0D212"/>
<keyword evidence="1" id="KW-1133">Transmembrane helix</keyword>
<reference evidence="2" key="1">
    <citation type="journal article" date="2020" name="Nature">
        <title>Giant virus diversity and host interactions through global metagenomics.</title>
        <authorList>
            <person name="Schulz F."/>
            <person name="Roux S."/>
            <person name="Paez-Espino D."/>
            <person name="Jungbluth S."/>
            <person name="Walsh D.A."/>
            <person name="Denef V.J."/>
            <person name="McMahon K.D."/>
            <person name="Konstantinidis K.T."/>
            <person name="Eloe-Fadrosh E.A."/>
            <person name="Kyrpides N.C."/>
            <person name="Woyke T."/>
        </authorList>
    </citation>
    <scope>NUCLEOTIDE SEQUENCE</scope>
    <source>
        <strain evidence="2">GVMAG-M-3300023174-107</strain>
    </source>
</reference>
<protein>
    <submittedName>
        <fullName evidence="2">Uncharacterized protein</fullName>
    </submittedName>
</protein>
<evidence type="ECO:0000256" key="1">
    <source>
        <dbReference type="SAM" id="Phobius"/>
    </source>
</evidence>
<dbReference type="EMBL" id="MN739521">
    <property type="protein sequence ID" value="QHT10472.1"/>
    <property type="molecule type" value="Genomic_DNA"/>
</dbReference>
<accession>A0A6C0D212</accession>
<keyword evidence="1" id="KW-0472">Membrane</keyword>
<feature type="transmembrane region" description="Helical" evidence="1">
    <location>
        <begin position="7"/>
        <end position="27"/>
    </location>
</feature>
<evidence type="ECO:0000313" key="2">
    <source>
        <dbReference type="EMBL" id="QHT10472.1"/>
    </source>
</evidence>
<proteinExistence type="predicted"/>
<sequence length="111" mass="13485">MDSKHFIIDWMSWVLFIIFILLFFGILKKEPVYFINAIFIFKLFIAFYLIYRFNDFRKNLKFTELDRKVCFQAGIYLLLFAFADLIQDYSAKIRDVLKPYLPWMNKQISLG</sequence>
<feature type="transmembrane region" description="Helical" evidence="1">
    <location>
        <begin position="33"/>
        <end position="51"/>
    </location>
</feature>